<dbReference type="InterPro" id="IPR018079">
    <property type="entry name" value="Ribosomal_uS4_CS"/>
</dbReference>
<dbReference type="PANTHER" id="PTHR11831">
    <property type="entry name" value="30S 40S RIBOSOMAL PROTEIN"/>
    <property type="match status" value="1"/>
</dbReference>
<feature type="domain" description="Small ribosomal subunit protein uS4 N-terminal" evidence="10">
    <location>
        <begin position="3"/>
        <end position="99"/>
    </location>
</feature>
<dbReference type="AlphaFoldDB" id="A0A6H1WR72"/>
<dbReference type="SMART" id="SM01390">
    <property type="entry name" value="Ribosomal_S4"/>
    <property type="match status" value="1"/>
</dbReference>
<feature type="domain" description="RNA-binding S4" evidence="9">
    <location>
        <begin position="100"/>
        <end position="164"/>
    </location>
</feature>
<dbReference type="GO" id="GO:0003735">
    <property type="term" value="F:structural constituent of ribosome"/>
    <property type="evidence" value="ECO:0007669"/>
    <property type="project" value="InterPro"/>
</dbReference>
<organism evidence="11 12">
    <name type="scientific">Thermosulfurimonas marina</name>
    <dbReference type="NCBI Taxonomy" id="2047767"/>
    <lineage>
        <taxon>Bacteria</taxon>
        <taxon>Pseudomonadati</taxon>
        <taxon>Thermodesulfobacteriota</taxon>
        <taxon>Thermodesulfobacteria</taxon>
        <taxon>Thermodesulfobacteriales</taxon>
        <taxon>Thermodesulfobacteriaceae</taxon>
        <taxon>Thermosulfurimonas</taxon>
    </lineage>
</organism>
<dbReference type="NCBIfam" id="NF003717">
    <property type="entry name" value="PRK05327.1"/>
    <property type="match status" value="1"/>
</dbReference>
<accession>A0A6H1WR72</accession>
<evidence type="ECO:0000313" key="12">
    <source>
        <dbReference type="Proteomes" id="UP000501253"/>
    </source>
</evidence>
<comment type="function">
    <text evidence="7">One of the primary rRNA binding proteins, it binds directly to 16S rRNA where it nucleates assembly of the body of the 30S subunit.</text>
</comment>
<dbReference type="Gene3D" id="1.10.1050.10">
    <property type="entry name" value="Ribosomal Protein S4 Delta 41, Chain A, domain 1"/>
    <property type="match status" value="1"/>
</dbReference>
<comment type="subunit">
    <text evidence="7">Part of the 30S ribosomal subunit. Contacts protein S5. The interaction surface between S4 and S5 is involved in control of translational fidelity.</text>
</comment>
<evidence type="ECO:0000256" key="2">
    <source>
        <dbReference type="ARBA" id="ARBA00022730"/>
    </source>
</evidence>
<dbReference type="GO" id="GO:0042274">
    <property type="term" value="P:ribosomal small subunit biogenesis"/>
    <property type="evidence" value="ECO:0007669"/>
    <property type="project" value="TreeGrafter"/>
</dbReference>
<dbReference type="InterPro" id="IPR022801">
    <property type="entry name" value="Ribosomal_uS4"/>
</dbReference>
<dbReference type="InterPro" id="IPR002942">
    <property type="entry name" value="S4_RNA-bd"/>
</dbReference>
<dbReference type="SMART" id="SM00363">
    <property type="entry name" value="S4"/>
    <property type="match status" value="1"/>
</dbReference>
<sequence length="210" mass="24714">MARYTGPRCRLCRREGMKLFLKGERCYTDKCAFERRSYPPGQHGQAQLRVKLSDYGIRLREKQKVKRIYGVSEKQFRRYFERATRMKGQAGHNLLQLLERRLDNVVYRLGFAASRSQARQMVAHGWFKVNGRTVDIPSYLVDPGEVIELKEKYRNNPQIQENLEAVVRRGVPQWLELDAENFRGTVKALPTREDITMPIQESLIVEFYSR</sequence>
<proteinExistence type="inferred from homology"/>
<dbReference type="InterPro" id="IPR001912">
    <property type="entry name" value="Ribosomal_uS4_N"/>
</dbReference>
<keyword evidence="3 7" id="KW-0694">RNA-binding</keyword>
<dbReference type="Pfam" id="PF01479">
    <property type="entry name" value="S4"/>
    <property type="match status" value="1"/>
</dbReference>
<dbReference type="GO" id="GO:0019843">
    <property type="term" value="F:rRNA binding"/>
    <property type="evidence" value="ECO:0007669"/>
    <property type="project" value="UniProtKB-UniRule"/>
</dbReference>
<dbReference type="FunFam" id="1.10.1050.10:FF:000001">
    <property type="entry name" value="30S ribosomal protein S4"/>
    <property type="match status" value="1"/>
</dbReference>
<dbReference type="InterPro" id="IPR005709">
    <property type="entry name" value="Ribosomal_uS4_bac-type"/>
</dbReference>
<dbReference type="EMBL" id="CP042909">
    <property type="protein sequence ID" value="QJA05715.1"/>
    <property type="molecule type" value="Genomic_DNA"/>
</dbReference>
<evidence type="ECO:0000313" key="11">
    <source>
        <dbReference type="EMBL" id="QJA05715.1"/>
    </source>
</evidence>
<comment type="similarity">
    <text evidence="1 7 8">Belongs to the universal ribosomal protein uS4 family.</text>
</comment>
<evidence type="ECO:0000256" key="1">
    <source>
        <dbReference type="ARBA" id="ARBA00007465"/>
    </source>
</evidence>
<dbReference type="PROSITE" id="PS50889">
    <property type="entry name" value="S4"/>
    <property type="match status" value="1"/>
</dbReference>
<evidence type="ECO:0000256" key="3">
    <source>
        <dbReference type="ARBA" id="ARBA00022884"/>
    </source>
</evidence>
<evidence type="ECO:0000256" key="4">
    <source>
        <dbReference type="ARBA" id="ARBA00022980"/>
    </source>
</evidence>
<keyword evidence="5 7" id="KW-0687">Ribonucleoprotein</keyword>
<evidence type="ECO:0000256" key="8">
    <source>
        <dbReference type="RuleBase" id="RU003699"/>
    </source>
</evidence>
<dbReference type="InterPro" id="IPR036986">
    <property type="entry name" value="S4_RNA-bd_sf"/>
</dbReference>
<gene>
    <name evidence="7 11" type="primary">rpsD</name>
    <name evidence="11" type="ORF">FVE67_02395</name>
</gene>
<dbReference type="NCBIfam" id="TIGR01017">
    <property type="entry name" value="rpsD_bact"/>
    <property type="match status" value="1"/>
</dbReference>
<evidence type="ECO:0000256" key="6">
    <source>
        <dbReference type="ARBA" id="ARBA00035254"/>
    </source>
</evidence>
<dbReference type="Pfam" id="PF00163">
    <property type="entry name" value="Ribosomal_S4"/>
    <property type="match status" value="1"/>
</dbReference>
<keyword evidence="4 7" id="KW-0689">Ribosomal protein</keyword>
<evidence type="ECO:0000259" key="10">
    <source>
        <dbReference type="SMART" id="SM01390"/>
    </source>
</evidence>
<dbReference type="PROSITE" id="PS00632">
    <property type="entry name" value="RIBOSOMAL_S4"/>
    <property type="match status" value="1"/>
</dbReference>
<dbReference type="RefSeq" id="WP_168719076.1">
    <property type="nucleotide sequence ID" value="NZ_CP042909.1"/>
</dbReference>
<keyword evidence="12" id="KW-1185">Reference proteome</keyword>
<dbReference type="Gene3D" id="3.10.290.10">
    <property type="entry name" value="RNA-binding S4 domain"/>
    <property type="match status" value="1"/>
</dbReference>
<dbReference type="PANTHER" id="PTHR11831:SF4">
    <property type="entry name" value="SMALL RIBOSOMAL SUBUNIT PROTEIN US4M"/>
    <property type="match status" value="1"/>
</dbReference>
<name>A0A6H1WR72_9BACT</name>
<reference evidence="11 12" key="1">
    <citation type="submission" date="2019-08" db="EMBL/GenBank/DDBJ databases">
        <title>Complete genome sequence of Thermosulfurimonas marina SU872T, an anaerobic thermophilic chemolithoautotrophic bacterium isolated from a shallow marine hydrothermal vent.</title>
        <authorList>
            <person name="Allioux M."/>
            <person name="Jebbar M."/>
            <person name="Slobodkina G."/>
            <person name="Slobodkin A."/>
            <person name="Moalic Y."/>
            <person name="Frolova A."/>
            <person name="Shao Z."/>
            <person name="Alain K."/>
        </authorList>
    </citation>
    <scope>NUCLEOTIDE SEQUENCE [LARGE SCALE GENOMIC DNA]</scope>
    <source>
        <strain evidence="11 12">SU872</strain>
    </source>
</reference>
<dbReference type="SUPFAM" id="SSF55174">
    <property type="entry name" value="Alpha-L RNA-binding motif"/>
    <property type="match status" value="1"/>
</dbReference>
<keyword evidence="2 7" id="KW-0699">rRNA-binding</keyword>
<dbReference type="KEGG" id="tmai:FVE67_02395"/>
<dbReference type="FunFam" id="3.10.290.10:FF:000001">
    <property type="entry name" value="30S ribosomal protein S4"/>
    <property type="match status" value="1"/>
</dbReference>
<evidence type="ECO:0000256" key="7">
    <source>
        <dbReference type="HAMAP-Rule" id="MF_01306"/>
    </source>
</evidence>
<dbReference type="GO" id="GO:0006412">
    <property type="term" value="P:translation"/>
    <property type="evidence" value="ECO:0007669"/>
    <property type="project" value="UniProtKB-UniRule"/>
</dbReference>
<dbReference type="CDD" id="cd00165">
    <property type="entry name" value="S4"/>
    <property type="match status" value="1"/>
</dbReference>
<protein>
    <recommendedName>
        <fullName evidence="6 7">Small ribosomal subunit protein uS4</fullName>
    </recommendedName>
</protein>
<comment type="function">
    <text evidence="7">With S5 and S12 plays an important role in translational accuracy.</text>
</comment>
<dbReference type="HAMAP" id="MF_01306_B">
    <property type="entry name" value="Ribosomal_uS4_B"/>
    <property type="match status" value="1"/>
</dbReference>
<evidence type="ECO:0000256" key="5">
    <source>
        <dbReference type="ARBA" id="ARBA00023274"/>
    </source>
</evidence>
<evidence type="ECO:0000259" key="9">
    <source>
        <dbReference type="SMART" id="SM00363"/>
    </source>
</evidence>
<dbReference type="GO" id="GO:0015935">
    <property type="term" value="C:small ribosomal subunit"/>
    <property type="evidence" value="ECO:0007669"/>
    <property type="project" value="InterPro"/>
</dbReference>
<dbReference type="Proteomes" id="UP000501253">
    <property type="component" value="Chromosome"/>
</dbReference>